<dbReference type="GO" id="GO:0009898">
    <property type="term" value="C:cytoplasmic side of plasma membrane"/>
    <property type="evidence" value="ECO:0007669"/>
    <property type="project" value="TreeGrafter"/>
</dbReference>
<sequence>MNLFGKKKAAGSGTGGGNVDPAQTILQLRNTVETLEKRQVHLDKKIEQQLAEAKVKIAKKDKRGALYCLKRKKMYEGEIEKINGARLTLEQQMIAIEGTVTNSETVKAMTAGKDAMAKARAGVTVDDVGELMDDITDEVEQANDIAEAISAPANQVLDDEDLLNELNELEELELESQLLDAPAVPATAIDLPDVPTATPEIPVQQNQEDADTKALRELEAAMAL</sequence>
<dbReference type="Gene3D" id="1.10.287.1060">
    <property type="entry name" value="ESAT-6-like"/>
    <property type="match status" value="1"/>
</dbReference>
<evidence type="ECO:0000256" key="2">
    <source>
        <dbReference type="ARBA" id="ARBA00006190"/>
    </source>
</evidence>
<proteinExistence type="inferred from homology"/>
<feature type="coiled-coil region" evidence="4">
    <location>
        <begin position="25"/>
        <end position="52"/>
    </location>
</feature>
<keyword evidence="4" id="KW-0175">Coiled coil</keyword>
<name>A0A7S3NK50_9STRA</name>
<dbReference type="InterPro" id="IPR005024">
    <property type="entry name" value="Snf7_fam"/>
</dbReference>
<evidence type="ECO:0000256" key="3">
    <source>
        <dbReference type="ARBA" id="ARBA00022753"/>
    </source>
</evidence>
<dbReference type="GO" id="GO:0006900">
    <property type="term" value="P:vesicle budding from membrane"/>
    <property type="evidence" value="ECO:0007669"/>
    <property type="project" value="TreeGrafter"/>
</dbReference>
<reference evidence="6" key="1">
    <citation type="submission" date="2021-01" db="EMBL/GenBank/DDBJ databases">
        <authorList>
            <person name="Corre E."/>
            <person name="Pelletier E."/>
            <person name="Niang G."/>
            <person name="Scheremetjew M."/>
            <person name="Finn R."/>
            <person name="Kale V."/>
            <person name="Holt S."/>
            <person name="Cochrane G."/>
            <person name="Meng A."/>
            <person name="Brown T."/>
            <person name="Cohen L."/>
        </authorList>
    </citation>
    <scope>NUCLEOTIDE SEQUENCE</scope>
    <source>
        <strain evidence="6">CCMP1510</strain>
    </source>
</reference>
<gene>
    <name evidence="6" type="ORF">ALAG00032_LOCUS13915</name>
</gene>
<evidence type="ECO:0000256" key="1">
    <source>
        <dbReference type="ARBA" id="ARBA00004177"/>
    </source>
</evidence>
<organism evidence="6">
    <name type="scientific">Aureoumbra lagunensis</name>
    <dbReference type="NCBI Taxonomy" id="44058"/>
    <lineage>
        <taxon>Eukaryota</taxon>
        <taxon>Sar</taxon>
        <taxon>Stramenopiles</taxon>
        <taxon>Ochrophyta</taxon>
        <taxon>Pelagophyceae</taxon>
        <taxon>Pelagomonadales</taxon>
        <taxon>Aureoumbra</taxon>
    </lineage>
</organism>
<dbReference type="GO" id="GO:0005771">
    <property type="term" value="C:multivesicular body"/>
    <property type="evidence" value="ECO:0007669"/>
    <property type="project" value="TreeGrafter"/>
</dbReference>
<keyword evidence="3" id="KW-0967">Endosome</keyword>
<protein>
    <submittedName>
        <fullName evidence="6">Uncharacterized protein</fullName>
    </submittedName>
</protein>
<dbReference type="EMBL" id="HBIJ01021451">
    <property type="protein sequence ID" value="CAE0373115.1"/>
    <property type="molecule type" value="Transcribed_RNA"/>
</dbReference>
<dbReference type="GO" id="GO:0000815">
    <property type="term" value="C:ESCRT III complex"/>
    <property type="evidence" value="ECO:0007669"/>
    <property type="project" value="TreeGrafter"/>
</dbReference>
<evidence type="ECO:0000256" key="4">
    <source>
        <dbReference type="SAM" id="Coils"/>
    </source>
</evidence>
<feature type="region of interest" description="Disordered" evidence="5">
    <location>
        <begin position="1"/>
        <end position="22"/>
    </location>
</feature>
<dbReference type="AlphaFoldDB" id="A0A7S3NK50"/>
<accession>A0A7S3NK50</accession>
<dbReference type="PANTHER" id="PTHR22761">
    <property type="entry name" value="CHARGED MULTIVESICULAR BODY PROTEIN"/>
    <property type="match status" value="1"/>
</dbReference>
<comment type="similarity">
    <text evidence="2">Belongs to the SNF7 family.</text>
</comment>
<evidence type="ECO:0000313" key="6">
    <source>
        <dbReference type="EMBL" id="CAE0373115.1"/>
    </source>
</evidence>
<dbReference type="Pfam" id="PF03357">
    <property type="entry name" value="Snf7"/>
    <property type="match status" value="1"/>
</dbReference>
<dbReference type="GO" id="GO:0032511">
    <property type="term" value="P:late endosome to vacuole transport via multivesicular body sorting pathway"/>
    <property type="evidence" value="ECO:0007669"/>
    <property type="project" value="TreeGrafter"/>
</dbReference>
<evidence type="ECO:0000256" key="5">
    <source>
        <dbReference type="SAM" id="MobiDB-lite"/>
    </source>
</evidence>
<comment type="subcellular location">
    <subcellularLocation>
        <location evidence="1">Endosome</location>
    </subcellularLocation>
</comment>
<dbReference type="PANTHER" id="PTHR22761:SF10">
    <property type="entry name" value="GH13992P"/>
    <property type="match status" value="1"/>
</dbReference>